<evidence type="ECO:0000313" key="2">
    <source>
        <dbReference type="EMBL" id="TFF17651.1"/>
    </source>
</evidence>
<keyword evidence="1" id="KW-1133">Transmembrane helix</keyword>
<dbReference type="Pfam" id="PF08570">
    <property type="entry name" value="DUF1761"/>
    <property type="match status" value="1"/>
</dbReference>
<keyword evidence="1" id="KW-0472">Membrane</keyword>
<feature type="transmembrane region" description="Helical" evidence="1">
    <location>
        <begin position="6"/>
        <end position="28"/>
    </location>
</feature>
<dbReference type="RefSeq" id="WP_134764352.1">
    <property type="nucleotide sequence ID" value="NZ_SOZD01000016.1"/>
</dbReference>
<proteinExistence type="predicted"/>
<name>A0A4Y8R7Q3_9HYPH</name>
<feature type="transmembrane region" description="Helical" evidence="1">
    <location>
        <begin position="49"/>
        <end position="69"/>
    </location>
</feature>
<gene>
    <name evidence="2" type="ORF">E3C22_23620</name>
</gene>
<feature type="transmembrane region" description="Helical" evidence="1">
    <location>
        <begin position="110"/>
        <end position="129"/>
    </location>
</feature>
<feature type="transmembrane region" description="Helical" evidence="1">
    <location>
        <begin position="75"/>
        <end position="98"/>
    </location>
</feature>
<dbReference type="EMBL" id="SOZD01000016">
    <property type="protein sequence ID" value="TFF17651.1"/>
    <property type="molecule type" value="Genomic_DNA"/>
</dbReference>
<keyword evidence="3" id="KW-1185">Reference proteome</keyword>
<accession>A0A4Y8R7Q3</accession>
<dbReference type="OrthoDB" id="344736at2"/>
<organism evidence="2 3">
    <name type="scientific">Jiella endophytica</name>
    <dbReference type="NCBI Taxonomy" id="2558362"/>
    <lineage>
        <taxon>Bacteria</taxon>
        <taxon>Pseudomonadati</taxon>
        <taxon>Pseudomonadota</taxon>
        <taxon>Alphaproteobacteria</taxon>
        <taxon>Hyphomicrobiales</taxon>
        <taxon>Aurantimonadaceae</taxon>
        <taxon>Jiella</taxon>
    </lineage>
</organism>
<dbReference type="InterPro" id="IPR013879">
    <property type="entry name" value="DUF1761"/>
</dbReference>
<evidence type="ECO:0000313" key="3">
    <source>
        <dbReference type="Proteomes" id="UP000298179"/>
    </source>
</evidence>
<comment type="caution">
    <text evidence="2">The sequence shown here is derived from an EMBL/GenBank/DDBJ whole genome shotgun (WGS) entry which is preliminary data.</text>
</comment>
<sequence>MSLAATDYFAIVLATVVSMIVGTIWYTALARHWQRAARFDVLGMSERSGNILVAILSEFVMAAVFAVLLSHFETVSLLDALLSAVFLWIGFVATTVIVNRRFQGFGWDLAAIDAGHWLMVLLGQGLVFGTF</sequence>
<reference evidence="2 3" key="1">
    <citation type="submission" date="2019-03" db="EMBL/GenBank/DDBJ databases">
        <title>Jiella endophytica sp. nov., a novel endophytic bacterium isolated from root of Ficus microcarpa Linn. f.</title>
        <authorList>
            <person name="Tuo L."/>
        </authorList>
    </citation>
    <scope>NUCLEOTIDE SEQUENCE [LARGE SCALE GENOMIC DNA]</scope>
    <source>
        <strain evidence="2 3">CBS5Q-3</strain>
    </source>
</reference>
<evidence type="ECO:0000256" key="1">
    <source>
        <dbReference type="SAM" id="Phobius"/>
    </source>
</evidence>
<dbReference type="Proteomes" id="UP000298179">
    <property type="component" value="Unassembled WGS sequence"/>
</dbReference>
<protein>
    <submittedName>
        <fullName evidence="2">DUF1761 domain-containing protein</fullName>
    </submittedName>
</protein>
<dbReference type="AlphaFoldDB" id="A0A4Y8R7Q3"/>
<keyword evidence="1" id="KW-0812">Transmembrane</keyword>